<evidence type="ECO:0000313" key="1">
    <source>
        <dbReference type="EMBL" id="MBB4882221.1"/>
    </source>
</evidence>
<accession>A0A4Y8X2K6</accession>
<name>A0A4Y8X2K6_9MICC</name>
<dbReference type="RefSeq" id="WP_135028606.1">
    <property type="nucleotide sequence ID" value="NZ_BMLA01000006.1"/>
</dbReference>
<gene>
    <name evidence="1" type="ORF">BJ976_000572</name>
</gene>
<dbReference type="EMBL" id="JACHMC010000001">
    <property type="protein sequence ID" value="MBB4882221.1"/>
    <property type="molecule type" value="Genomic_DNA"/>
</dbReference>
<protein>
    <submittedName>
        <fullName evidence="1">Uncharacterized protein</fullName>
    </submittedName>
</protein>
<dbReference type="AlphaFoldDB" id="A0A4Y8X2K6"/>
<keyword evidence="2" id="KW-1185">Reference proteome</keyword>
<reference evidence="1 2" key="1">
    <citation type="submission" date="2020-08" db="EMBL/GenBank/DDBJ databases">
        <title>Sequencing the genomes of 1000 actinobacteria strains.</title>
        <authorList>
            <person name="Klenk H.-P."/>
        </authorList>
    </citation>
    <scope>NUCLEOTIDE SEQUENCE [LARGE SCALE GENOMIC DNA]</scope>
    <source>
        <strain evidence="1 2">DSM 19079</strain>
    </source>
</reference>
<sequence>MTASPAPREPAAREPEARFQVHWDRTSLFLVGAVALTVAVITALCALAGLPTAGVAGWSLLITVVAVVGLRVLAVRDLRRLEEEWARTLPDAVEAEEETAELPVVADPERDRRTFKTLRSFEDEDEDDAPHLEDAPAPAPAAPARPAAPVRPVVPAAGVVIPAVPRPTYLDAPEVERPVPAPYVAEEAPRSTARLKDPVPVVEREEHLSATAEQDIAALDLDNVLARRRAS</sequence>
<organism evidence="1 2">
    <name type="scientific">Micrococcus flavus</name>
    <dbReference type="NCBI Taxonomy" id="384602"/>
    <lineage>
        <taxon>Bacteria</taxon>
        <taxon>Bacillati</taxon>
        <taxon>Actinomycetota</taxon>
        <taxon>Actinomycetes</taxon>
        <taxon>Micrococcales</taxon>
        <taxon>Micrococcaceae</taxon>
        <taxon>Micrococcus</taxon>
    </lineage>
</organism>
<comment type="caution">
    <text evidence="1">The sequence shown here is derived from an EMBL/GenBank/DDBJ whole genome shotgun (WGS) entry which is preliminary data.</text>
</comment>
<proteinExistence type="predicted"/>
<evidence type="ECO:0000313" key="2">
    <source>
        <dbReference type="Proteomes" id="UP000560081"/>
    </source>
</evidence>
<dbReference type="Proteomes" id="UP000560081">
    <property type="component" value="Unassembled WGS sequence"/>
</dbReference>